<feature type="transmembrane region" description="Helical" evidence="1">
    <location>
        <begin position="140"/>
        <end position="162"/>
    </location>
</feature>
<feature type="transmembrane region" description="Helical" evidence="1">
    <location>
        <begin position="41"/>
        <end position="63"/>
    </location>
</feature>
<proteinExistence type="predicted"/>
<keyword evidence="1" id="KW-1133">Transmembrane helix</keyword>
<feature type="transmembrane region" description="Helical" evidence="1">
    <location>
        <begin position="6"/>
        <end position="29"/>
    </location>
</feature>
<dbReference type="InterPro" id="IPR046675">
    <property type="entry name" value="DUF6545"/>
</dbReference>
<protein>
    <submittedName>
        <fullName evidence="3">MAB_1171c family putative transporter</fullName>
    </submittedName>
</protein>
<comment type="caution">
    <text evidence="3">The sequence shown here is derived from an EMBL/GenBank/DDBJ whole genome shotgun (WGS) entry which is preliminary data.</text>
</comment>
<keyword evidence="1" id="KW-0472">Membrane</keyword>
<evidence type="ECO:0000313" key="3">
    <source>
        <dbReference type="EMBL" id="MFC7615245.1"/>
    </source>
</evidence>
<name>A0ABW2TN90_9PSEU</name>
<dbReference type="Pfam" id="PF20182">
    <property type="entry name" value="DUF6545"/>
    <property type="match status" value="1"/>
</dbReference>
<dbReference type="Proteomes" id="UP001596512">
    <property type="component" value="Unassembled WGS sequence"/>
</dbReference>
<evidence type="ECO:0000259" key="2">
    <source>
        <dbReference type="Pfam" id="PF20182"/>
    </source>
</evidence>
<accession>A0ABW2TN90</accession>
<organism evidence="3 4">
    <name type="scientific">Actinokineospora soli</name>
    <dbReference type="NCBI Taxonomy" id="1048753"/>
    <lineage>
        <taxon>Bacteria</taxon>
        <taxon>Bacillati</taxon>
        <taxon>Actinomycetota</taxon>
        <taxon>Actinomycetes</taxon>
        <taxon>Pseudonocardiales</taxon>
        <taxon>Pseudonocardiaceae</taxon>
        <taxon>Actinokineospora</taxon>
    </lineage>
</organism>
<dbReference type="EMBL" id="JBHTEY010000004">
    <property type="protein sequence ID" value="MFC7615245.1"/>
    <property type="molecule type" value="Genomic_DNA"/>
</dbReference>
<feature type="transmembrane region" description="Helical" evidence="1">
    <location>
        <begin position="75"/>
        <end position="95"/>
    </location>
</feature>
<evidence type="ECO:0000256" key="1">
    <source>
        <dbReference type="SAM" id="Phobius"/>
    </source>
</evidence>
<reference evidence="4" key="1">
    <citation type="journal article" date="2019" name="Int. J. Syst. Evol. Microbiol.">
        <title>The Global Catalogue of Microorganisms (GCM) 10K type strain sequencing project: providing services to taxonomists for standard genome sequencing and annotation.</title>
        <authorList>
            <consortium name="The Broad Institute Genomics Platform"/>
            <consortium name="The Broad Institute Genome Sequencing Center for Infectious Disease"/>
            <person name="Wu L."/>
            <person name="Ma J."/>
        </authorList>
    </citation>
    <scope>NUCLEOTIDE SEQUENCE [LARGE SCALE GENOMIC DNA]</scope>
    <source>
        <strain evidence="4">JCM 17695</strain>
    </source>
</reference>
<dbReference type="PROSITE" id="PS51257">
    <property type="entry name" value="PROKAR_LIPOPROTEIN"/>
    <property type="match status" value="1"/>
</dbReference>
<feature type="transmembrane region" description="Helical" evidence="1">
    <location>
        <begin position="174"/>
        <end position="197"/>
    </location>
</feature>
<feature type="transmembrane region" description="Helical" evidence="1">
    <location>
        <begin position="203"/>
        <end position="228"/>
    </location>
</feature>
<dbReference type="NCBIfam" id="NF042915">
    <property type="entry name" value="MAB_1171c_fam"/>
    <property type="match status" value="1"/>
</dbReference>
<feature type="transmembrane region" description="Helical" evidence="1">
    <location>
        <begin position="102"/>
        <end position="120"/>
    </location>
</feature>
<keyword evidence="4" id="KW-1185">Reference proteome</keyword>
<evidence type="ECO:0000313" key="4">
    <source>
        <dbReference type="Proteomes" id="UP001596512"/>
    </source>
</evidence>
<feature type="domain" description="DUF6545" evidence="2">
    <location>
        <begin position="234"/>
        <end position="364"/>
    </location>
</feature>
<sequence>MTPADLRGLGTIVVTSGCIALWVAIALRLPGARHSQPQRRLLIAVVGIAGSVTAYLNPVTTILNNNTVLGQSCGIFMNIWGVIASAFVLDFVLAALGRRRPWLVYVGSVVVSVGLVVLNAGSGAAGCVTSNPVAWYSPFWWLLSVAHVVAVLPCTVLCARYARLAETRPLRVGLGLLAAGFASSTFFWSFVIIGFMFTSNPWLGAFFPLNIGITTWLMVAGVLVPVVARGVRAVREARDLKALEPLWTETTGAVPHVRLPASAVPRRSLDFRLYRRVIEIRDALMVLRDHVDPAEIAAARARAEAAADPTEREALAVAYWLSAAIAARGAGNQPVDADPATAADPPADDADWAGEIAFLRRVARLRESELAGVGAGQPVDR</sequence>
<keyword evidence="1" id="KW-0812">Transmembrane</keyword>
<gene>
    <name evidence="3" type="ORF">ACFQV2_18770</name>
</gene>
<dbReference type="InterPro" id="IPR050039">
    <property type="entry name" value="MAB_1171c-like"/>
</dbReference>